<reference evidence="1" key="1">
    <citation type="journal article" date="2025" name="Int. J. Syst. Evol. Microbiol.">
        <title>Inconstantimicrobium mannanitabidum sp. nov., a novel member of the family Clostridiaceae isolated from anoxic soil under the treatment of reductive soil disinfestation.</title>
        <authorList>
            <person name="Ueki A."/>
            <person name="Tonouchi A."/>
            <person name="Honma S."/>
            <person name="Kaku N."/>
            <person name="Ueki K."/>
        </authorList>
    </citation>
    <scope>NUCLEOTIDE SEQUENCE</scope>
    <source>
        <strain evidence="1">TW13</strain>
    </source>
</reference>
<gene>
    <name evidence="1" type="ORF">rsdtw13_16070</name>
</gene>
<name>A0ACB5RBC9_9CLOT</name>
<accession>A0ACB5RBC9</accession>
<dbReference type="Proteomes" id="UP001058074">
    <property type="component" value="Unassembled WGS sequence"/>
</dbReference>
<keyword evidence="2" id="KW-1185">Reference proteome</keyword>
<proteinExistence type="predicted"/>
<sequence>MTKILDPKNDVVFQKLFGMKAHKHILISFLNSILNLSGENAIKEVDFEEKILDASLIASEKLSILDLHVTTERDMHVNVEIQLINQYNMIKRTLFYISKMLLTQLDKGEDYSCLNRTVTINILNFKYLDGENFIKNYGLFEKETKQSLTDLLELVFIELPKFNDYKEDHISNKQTKEFNEKLYKWLTFLSNPAGKEIEEFMKTDGEIKEAMDALYKISGDKQAIWLAEMREKALMDEQSRLKGATKEGIDKGINIGKKEKALEIAKNLLDVLDDETIALKTGLNIEDIKILRK</sequence>
<evidence type="ECO:0000313" key="1">
    <source>
        <dbReference type="EMBL" id="GKX66349.1"/>
    </source>
</evidence>
<comment type="caution">
    <text evidence="1">The sequence shown here is derived from an EMBL/GenBank/DDBJ whole genome shotgun (WGS) entry which is preliminary data.</text>
</comment>
<protein>
    <submittedName>
        <fullName evidence="1">Uncharacterized protein</fullName>
    </submittedName>
</protein>
<dbReference type="EMBL" id="BROD01000001">
    <property type="protein sequence ID" value="GKX66349.1"/>
    <property type="molecule type" value="Genomic_DNA"/>
</dbReference>
<organism evidence="1 2">
    <name type="scientific">Inconstantimicrobium mannanitabidum</name>
    <dbReference type="NCBI Taxonomy" id="1604901"/>
    <lineage>
        <taxon>Bacteria</taxon>
        <taxon>Bacillati</taxon>
        <taxon>Bacillota</taxon>
        <taxon>Clostridia</taxon>
        <taxon>Eubacteriales</taxon>
        <taxon>Clostridiaceae</taxon>
        <taxon>Inconstantimicrobium</taxon>
    </lineage>
</organism>
<evidence type="ECO:0000313" key="2">
    <source>
        <dbReference type="Proteomes" id="UP001058074"/>
    </source>
</evidence>